<dbReference type="Proteomes" id="UP000035618">
    <property type="component" value="Unassembled WGS sequence"/>
</dbReference>
<dbReference type="AlphaFoldDB" id="A0A837ISK1"/>
<organism evidence="1 2">
    <name type="scientific">Ligilactobacillus ruminis</name>
    <dbReference type="NCBI Taxonomy" id="1623"/>
    <lineage>
        <taxon>Bacteria</taxon>
        <taxon>Bacillati</taxon>
        <taxon>Bacillota</taxon>
        <taxon>Bacilli</taxon>
        <taxon>Lactobacillales</taxon>
        <taxon>Lactobacillaceae</taxon>
        <taxon>Ligilactobacillus</taxon>
    </lineage>
</organism>
<reference evidence="1 2" key="1">
    <citation type="journal article" date="2015" name="BMC Microbiol.">
        <title>Lactobacillus ruminis strains cluster according to their mammalian gut source.</title>
        <authorList>
            <person name="O' Donnell M.M."/>
            <person name="Harris H.M."/>
            <person name="Lynch D.B."/>
            <person name="Ross R.P."/>
            <person name="O'Toole P.W."/>
        </authorList>
    </citation>
    <scope>NUCLEOTIDE SEQUENCE [LARGE SCALE GENOMIC DNA]</scope>
    <source>
        <strain evidence="1 2">ATCC 27780</strain>
    </source>
</reference>
<sequence>MKAITEDYPSLAEGNGLENRQVGKTTQEFESLILLFIIAGWSSLVARRAHNPKVVGSNPAPAIWSYGVGVITPACHAGDHRFKSG</sequence>
<comment type="caution">
    <text evidence="1">The sequence shown here is derived from an EMBL/GenBank/DDBJ whole genome shotgun (WGS) entry which is preliminary data.</text>
</comment>
<protein>
    <submittedName>
        <fullName evidence="1">Short chain dehydrogenase</fullName>
    </submittedName>
</protein>
<evidence type="ECO:0000313" key="1">
    <source>
        <dbReference type="EMBL" id="KLA45135.1"/>
    </source>
</evidence>
<dbReference type="AntiFam" id="ANF00010">
    <property type="entry name" value="tRNA translation"/>
</dbReference>
<dbReference type="EMBL" id="JHAJ01000112">
    <property type="protein sequence ID" value="KLA45135.1"/>
    <property type="molecule type" value="Genomic_DNA"/>
</dbReference>
<proteinExistence type="predicted"/>
<accession>A0A837ISK1</accession>
<gene>
    <name evidence="1" type="ORF">LRB_1852</name>
</gene>
<name>A0A837ISK1_9LACO</name>
<evidence type="ECO:0000313" key="2">
    <source>
        <dbReference type="Proteomes" id="UP000035618"/>
    </source>
</evidence>